<evidence type="ECO:0000313" key="3">
    <source>
        <dbReference type="Proteomes" id="UP000220836"/>
    </source>
</evidence>
<dbReference type="OrthoDB" id="9815592at2"/>
<dbReference type="InterPro" id="IPR011004">
    <property type="entry name" value="Trimer_LpxA-like_sf"/>
</dbReference>
<dbReference type="CDD" id="cd03349">
    <property type="entry name" value="LbH_XAT"/>
    <property type="match status" value="1"/>
</dbReference>
<evidence type="ECO:0000313" key="2">
    <source>
        <dbReference type="EMBL" id="SMX49171.1"/>
    </source>
</evidence>
<dbReference type="GO" id="GO:0016746">
    <property type="term" value="F:acyltransferase activity"/>
    <property type="evidence" value="ECO:0007669"/>
    <property type="project" value="UniProtKB-KW"/>
</dbReference>
<proteinExistence type="inferred from homology"/>
<keyword evidence="2" id="KW-0012">Acyltransferase</keyword>
<name>A0A238L2Y0_9RHOB</name>
<dbReference type="AlphaFoldDB" id="A0A238L2Y0"/>
<evidence type="ECO:0000256" key="1">
    <source>
        <dbReference type="ARBA" id="ARBA00007274"/>
    </source>
</evidence>
<sequence>MNAHALPDAAISTPLVTPTGDLKKSTVYLKNVIDHPNFDIGDWSYYNDQSMPENYGSTLAPFLRPGESTRAMIGNICQIAQGLQMVTTLANHPMKSMSTYPFAMFDGRWGDYATQVPAPKEVVIGNDCWIGREAIIMPGAVLGNGFIVETRAVVTRTIPDYAIVAGNPAQVKRMRFDDETIERLKAVAWWDWDQEKIERAIPALKAGDLHALEILR</sequence>
<dbReference type="EMBL" id="FXYH01000020">
    <property type="protein sequence ID" value="SMX49171.1"/>
    <property type="molecule type" value="Genomic_DNA"/>
</dbReference>
<dbReference type="Proteomes" id="UP000220836">
    <property type="component" value="Unassembled WGS sequence"/>
</dbReference>
<comment type="similarity">
    <text evidence="1">Belongs to the transferase hexapeptide repeat family.</text>
</comment>
<dbReference type="RefSeq" id="WP_097806551.1">
    <property type="nucleotide sequence ID" value="NZ_FXYH01000020.1"/>
</dbReference>
<dbReference type="EC" id="2.3.1.-" evidence="2"/>
<dbReference type="InterPro" id="IPR050179">
    <property type="entry name" value="Trans_hexapeptide_repeat"/>
</dbReference>
<dbReference type="PANTHER" id="PTHR43300">
    <property type="entry name" value="ACETYLTRANSFERASE"/>
    <property type="match status" value="1"/>
</dbReference>
<gene>
    <name evidence="2" type="primary">vat_2</name>
    <name evidence="2" type="ORF">PEV8663_04118</name>
</gene>
<dbReference type="SUPFAM" id="SSF51161">
    <property type="entry name" value="Trimeric LpxA-like enzymes"/>
    <property type="match status" value="1"/>
</dbReference>
<accession>A0A238L2Y0</accession>
<keyword evidence="2" id="KW-0808">Transferase</keyword>
<dbReference type="Gene3D" id="2.160.10.10">
    <property type="entry name" value="Hexapeptide repeat proteins"/>
    <property type="match status" value="1"/>
</dbReference>
<organism evidence="2 3">
    <name type="scientific">Pelagimonas varians</name>
    <dbReference type="NCBI Taxonomy" id="696760"/>
    <lineage>
        <taxon>Bacteria</taxon>
        <taxon>Pseudomonadati</taxon>
        <taxon>Pseudomonadota</taxon>
        <taxon>Alphaproteobacteria</taxon>
        <taxon>Rhodobacterales</taxon>
        <taxon>Roseobacteraceae</taxon>
        <taxon>Pelagimonas</taxon>
    </lineage>
</organism>
<reference evidence="2 3" key="1">
    <citation type="submission" date="2017-05" db="EMBL/GenBank/DDBJ databases">
        <authorList>
            <person name="Song R."/>
            <person name="Chenine A.L."/>
            <person name="Ruprecht R.M."/>
        </authorList>
    </citation>
    <scope>NUCLEOTIDE SEQUENCE [LARGE SCALE GENOMIC DNA]</scope>
    <source>
        <strain evidence="2 3">CECT 8663</strain>
    </source>
</reference>
<keyword evidence="3" id="KW-1185">Reference proteome</keyword>
<protein>
    <submittedName>
        <fullName evidence="2">Virginiamycin A acetyltransferase</fullName>
        <ecNumber evidence="2">2.3.1.-</ecNumber>
    </submittedName>
</protein>
<dbReference type="PANTHER" id="PTHR43300:SF11">
    <property type="entry name" value="ACETYLTRANSFERASE RV3034C-RELATED"/>
    <property type="match status" value="1"/>
</dbReference>